<gene>
    <name evidence="1" type="ORF">P0Y65_04040</name>
</gene>
<organism evidence="1 2">
    <name type="scientific">Candidatus Devosia phytovorans</name>
    <dbReference type="NCBI Taxonomy" id="3121372"/>
    <lineage>
        <taxon>Bacteria</taxon>
        <taxon>Pseudomonadati</taxon>
        <taxon>Pseudomonadota</taxon>
        <taxon>Alphaproteobacteria</taxon>
        <taxon>Hyphomicrobiales</taxon>
        <taxon>Devosiaceae</taxon>
        <taxon>Devosia</taxon>
    </lineage>
</organism>
<sequence>MDDKWEIDSGNQLLPVLESADGGAVDITRNGEVIATVTPRPKRDVAKARKAMDDLLALSVDLKLEPGETIMDLINEGRKS</sequence>
<dbReference type="Proteomes" id="UP001217476">
    <property type="component" value="Chromosome"/>
</dbReference>
<reference evidence="1" key="1">
    <citation type="submission" date="2023-03" db="EMBL/GenBank/DDBJ databases">
        <title>Andean soil-derived lignocellulolytic bacterial consortium as a source of novel taxa and putative plastic-active enzymes.</title>
        <authorList>
            <person name="Diaz-Garcia L."/>
            <person name="Chuvochina M."/>
            <person name="Feuerriegel G."/>
            <person name="Bunk B."/>
            <person name="Sproer C."/>
            <person name="Streit W.R."/>
            <person name="Rodriguez L.M."/>
            <person name="Overmann J."/>
            <person name="Jimenez D.J."/>
        </authorList>
    </citation>
    <scope>NUCLEOTIDE SEQUENCE</scope>
    <source>
        <strain evidence="1">MAG 4196</strain>
    </source>
</reference>
<protein>
    <submittedName>
        <fullName evidence="1">Uncharacterized protein</fullName>
    </submittedName>
</protein>
<evidence type="ECO:0000313" key="2">
    <source>
        <dbReference type="Proteomes" id="UP001217476"/>
    </source>
</evidence>
<name>A0AAJ6B0P8_9HYPH</name>
<proteinExistence type="predicted"/>
<dbReference type="EMBL" id="CP119312">
    <property type="protein sequence ID" value="WEK05437.1"/>
    <property type="molecule type" value="Genomic_DNA"/>
</dbReference>
<accession>A0AAJ6B0P8</accession>
<dbReference type="AlphaFoldDB" id="A0AAJ6B0P8"/>
<evidence type="ECO:0000313" key="1">
    <source>
        <dbReference type="EMBL" id="WEK05437.1"/>
    </source>
</evidence>